<accession>A0A6G0P8H5</accession>
<evidence type="ECO:0000313" key="2">
    <source>
        <dbReference type="Proteomes" id="UP000476176"/>
    </source>
</evidence>
<sequence>MVCYEASLQDLLSVGKPTETSIDKERAGGGIKLFEAAANDDFKSVSQLFARLKALKDEANRNSGDALQTEVISSNLMMLKILGVLPNHMWGQVINPTPGEFTQDWVEAKLCAIFGSKSRAEIMALDRGCRLTTYKPLQAPLSRRS</sequence>
<dbReference type="AlphaFoldDB" id="A0A6G0P8H5"/>
<name>A0A6G0P8H5_9STRA</name>
<dbReference type="Proteomes" id="UP000476176">
    <property type="component" value="Unassembled WGS sequence"/>
</dbReference>
<dbReference type="EMBL" id="QXGC01000355">
    <property type="protein sequence ID" value="KAE9239516.1"/>
    <property type="molecule type" value="Genomic_DNA"/>
</dbReference>
<organism evidence="1 2">
    <name type="scientific">Phytophthora fragariae</name>
    <dbReference type="NCBI Taxonomy" id="53985"/>
    <lineage>
        <taxon>Eukaryota</taxon>
        <taxon>Sar</taxon>
        <taxon>Stramenopiles</taxon>
        <taxon>Oomycota</taxon>
        <taxon>Peronosporomycetes</taxon>
        <taxon>Peronosporales</taxon>
        <taxon>Peronosporaceae</taxon>
        <taxon>Phytophthora</taxon>
    </lineage>
</organism>
<gene>
    <name evidence="1" type="ORF">PF004_g7914</name>
</gene>
<proteinExistence type="predicted"/>
<comment type="caution">
    <text evidence="1">The sequence shown here is derived from an EMBL/GenBank/DDBJ whole genome shotgun (WGS) entry which is preliminary data.</text>
</comment>
<reference evidence="1 2" key="1">
    <citation type="submission" date="2018-09" db="EMBL/GenBank/DDBJ databases">
        <title>Genomic investigation of the strawberry pathogen Phytophthora fragariae indicates pathogenicity is determined by transcriptional variation in three key races.</title>
        <authorList>
            <person name="Adams T.M."/>
            <person name="Armitage A.D."/>
            <person name="Sobczyk M.K."/>
            <person name="Bates H.J."/>
            <person name="Dunwell J.M."/>
            <person name="Nellist C.F."/>
            <person name="Harrison R.J."/>
        </authorList>
    </citation>
    <scope>NUCLEOTIDE SEQUENCE [LARGE SCALE GENOMIC DNA]</scope>
    <source>
        <strain evidence="1 2">BC-23</strain>
    </source>
</reference>
<evidence type="ECO:0000313" key="1">
    <source>
        <dbReference type="EMBL" id="KAE9239516.1"/>
    </source>
</evidence>
<protein>
    <submittedName>
        <fullName evidence="1">Uncharacterized protein</fullName>
    </submittedName>
</protein>